<feature type="domain" description="PhoD-like phosphatase metallophosphatase" evidence="1">
    <location>
        <begin position="137"/>
        <end position="579"/>
    </location>
</feature>
<feature type="domain" description="Phospholipase D N-terminal" evidence="2">
    <location>
        <begin position="38"/>
        <end position="126"/>
    </location>
</feature>
<protein>
    <submittedName>
        <fullName evidence="3">Phospholipase D</fullName>
        <ecNumber evidence="3">3.1.4.4</ecNumber>
    </submittedName>
</protein>
<dbReference type="Gene3D" id="2.60.40.380">
    <property type="entry name" value="Purple acid phosphatase-like, N-terminal"/>
    <property type="match status" value="1"/>
</dbReference>
<dbReference type="PANTHER" id="PTHR43606:SF2">
    <property type="entry name" value="ALKALINE PHOSPHATASE FAMILY PROTEIN (AFU_ORTHOLOGUE AFUA_5G03860)"/>
    <property type="match status" value="1"/>
</dbReference>
<dbReference type="InterPro" id="IPR032093">
    <property type="entry name" value="PhoD_N"/>
</dbReference>
<organism evidence="3 4">
    <name type="scientific">Terricaulis silvestris</name>
    <dbReference type="NCBI Taxonomy" id="2686094"/>
    <lineage>
        <taxon>Bacteria</taxon>
        <taxon>Pseudomonadati</taxon>
        <taxon>Pseudomonadota</taxon>
        <taxon>Alphaproteobacteria</taxon>
        <taxon>Caulobacterales</taxon>
        <taxon>Caulobacteraceae</taxon>
        <taxon>Terricaulis</taxon>
    </lineage>
</organism>
<dbReference type="Pfam" id="PF09423">
    <property type="entry name" value="PhoD"/>
    <property type="match status" value="1"/>
</dbReference>
<dbReference type="Pfam" id="PF16655">
    <property type="entry name" value="PhoD_N"/>
    <property type="match status" value="1"/>
</dbReference>
<dbReference type="EC" id="3.1.4.4" evidence="3"/>
<dbReference type="SUPFAM" id="SSF56300">
    <property type="entry name" value="Metallo-dependent phosphatases"/>
    <property type="match status" value="1"/>
</dbReference>
<dbReference type="KEGG" id="tsv:DSM104635_01147"/>
<dbReference type="InterPro" id="IPR018946">
    <property type="entry name" value="PhoD-like_MPP"/>
</dbReference>
<reference evidence="4" key="1">
    <citation type="submission" date="2019-12" db="EMBL/GenBank/DDBJ databases">
        <title>Complete genome of Terracaulis silvestris 0127_4.</title>
        <authorList>
            <person name="Vieira S."/>
            <person name="Riedel T."/>
            <person name="Sproer C."/>
            <person name="Pascual J."/>
            <person name="Boedeker C."/>
            <person name="Overmann J."/>
        </authorList>
    </citation>
    <scope>NUCLEOTIDE SEQUENCE [LARGE SCALE GENOMIC DNA]</scope>
    <source>
        <strain evidence="4">0127_4</strain>
    </source>
</reference>
<evidence type="ECO:0000313" key="4">
    <source>
        <dbReference type="Proteomes" id="UP000431269"/>
    </source>
</evidence>
<dbReference type="Gene3D" id="3.60.21.70">
    <property type="entry name" value="PhoD-like phosphatase"/>
    <property type="match status" value="1"/>
</dbReference>
<dbReference type="RefSeq" id="WP_158765278.1">
    <property type="nucleotide sequence ID" value="NZ_CP047045.1"/>
</dbReference>
<name>A0A6I6MII3_9CAUL</name>
<accession>A0A6I6MII3</accession>
<evidence type="ECO:0000313" key="3">
    <source>
        <dbReference type="EMBL" id="QGZ94329.1"/>
    </source>
</evidence>
<keyword evidence="3" id="KW-0378">Hydrolase</keyword>
<dbReference type="GO" id="GO:0004630">
    <property type="term" value="F:phospholipase D activity"/>
    <property type="evidence" value="ECO:0007669"/>
    <property type="project" value="UniProtKB-EC"/>
</dbReference>
<dbReference type="InterPro" id="IPR052900">
    <property type="entry name" value="Phospholipid_Metab_Enz"/>
</dbReference>
<gene>
    <name evidence="3" type="primary">pld_1</name>
    <name evidence="3" type="ORF">DSM104635_01147</name>
</gene>
<dbReference type="AlphaFoldDB" id="A0A6I6MII3"/>
<dbReference type="Proteomes" id="UP000431269">
    <property type="component" value="Chromosome"/>
</dbReference>
<dbReference type="PANTHER" id="PTHR43606">
    <property type="entry name" value="PHOSPHATASE, PUTATIVE (AFU_ORTHOLOGUE AFUA_6G08710)-RELATED"/>
    <property type="match status" value="1"/>
</dbReference>
<dbReference type="InterPro" id="IPR029052">
    <property type="entry name" value="Metallo-depent_PP-like"/>
</dbReference>
<proteinExistence type="predicted"/>
<keyword evidence="4" id="KW-1185">Reference proteome</keyword>
<dbReference type="PROSITE" id="PS51257">
    <property type="entry name" value="PROKAR_LIPOPROTEIN"/>
    <property type="match status" value="1"/>
</dbReference>
<dbReference type="InterPro" id="IPR038607">
    <property type="entry name" value="PhoD-like_sf"/>
</dbReference>
<dbReference type="CDD" id="cd07389">
    <property type="entry name" value="MPP_PhoD"/>
    <property type="match status" value="1"/>
</dbReference>
<evidence type="ECO:0000259" key="1">
    <source>
        <dbReference type="Pfam" id="PF09423"/>
    </source>
</evidence>
<dbReference type="EMBL" id="CP047045">
    <property type="protein sequence ID" value="QGZ94329.1"/>
    <property type="molecule type" value="Genomic_DNA"/>
</dbReference>
<sequence>MSKRGFTRRGALVVAAGAAACSQSIETPAYEGVVAFNHGVASGDPKHDRVVIWTRVSPEQTGPVPVRWIVARNRELTDVVKTGVVETSEARDYTVKADVTGLRAGAPYFYGFRAGAAESAIGKTKTLHRGRTQQVKFGVVSCASYSHGFFNAYEALSQQNDLDVIVHLGDYIYEYGLSGYGGDTALQLGRVPQPEVECIRVEDYRARHAQYKTEPELQAAHAIAPWITVWDDHEIANDTFSTGAENHQSTEGEFANRKRAALQAYYEWMPIREPEPGRAFEAINRSFEFGDLATLIMVETRLLARTQQLDYAQTLPIKMQRWNVANPAAPVALRDHEADTPAMQRLPAIYEEVGTELRPVLDWRRAQGLVARGQNLPAGFHLAPDVDAINALLSAPDRQLMGETQEQWLAGELARSKQSGAAWQVLGNQVLMAKVDAPDLSATPAPLAAALERLRPGVTQLLKLTKFPFPLNTDAWDGYPAARARVLASLRAAAGNALVLTGDTHTAWANEIDDGQGRVAVELGTTSITSPSDADYFAPFGIDFAAGVMARNSQVKWNDPLHRGFLLLTLTREQATAEFFTVSSILAKQYEVAREAAFTIAADAGPGVGAIVAVT</sequence>
<evidence type="ECO:0000259" key="2">
    <source>
        <dbReference type="Pfam" id="PF16655"/>
    </source>
</evidence>